<dbReference type="eggNOG" id="COG5483">
    <property type="taxonomic scope" value="Bacteria"/>
</dbReference>
<name>H1DEP4_9BACT</name>
<keyword evidence="2" id="KW-1185">Reference proteome</keyword>
<reference evidence="1 2" key="1">
    <citation type="submission" date="2012-01" db="EMBL/GenBank/DDBJ databases">
        <title>The Genome Sequence of Odoribacter laneus YIT 12061.</title>
        <authorList>
            <consortium name="The Broad Institute Genome Sequencing Platform"/>
            <person name="Earl A."/>
            <person name="Ward D."/>
            <person name="Feldgarden M."/>
            <person name="Gevers D."/>
            <person name="Morotomi M."/>
            <person name="Young S.K."/>
            <person name="Zeng Q."/>
            <person name="Gargeya S."/>
            <person name="Fitzgerald M."/>
            <person name="Haas B."/>
            <person name="Abouelleil A."/>
            <person name="Alvarado L."/>
            <person name="Arachchi H.M."/>
            <person name="Berlin A."/>
            <person name="Chapman S.B."/>
            <person name="Gearin G."/>
            <person name="Goldberg J."/>
            <person name="Griggs A."/>
            <person name="Gujja S."/>
            <person name="Hansen M."/>
            <person name="Heiman D."/>
            <person name="Howarth C."/>
            <person name="Larimer J."/>
            <person name="Lui A."/>
            <person name="MacDonald P.J.P."/>
            <person name="McCowen C."/>
            <person name="Montmayeur A."/>
            <person name="Murphy C."/>
            <person name="Neiman D."/>
            <person name="Pearson M."/>
            <person name="Priest M."/>
            <person name="Roberts A."/>
            <person name="Saif S."/>
            <person name="Shea T."/>
            <person name="Sisk P."/>
            <person name="Stolte C."/>
            <person name="Sykes S."/>
            <person name="Wortman J."/>
            <person name="Nusbaum C."/>
            <person name="Birren B."/>
        </authorList>
    </citation>
    <scope>NUCLEOTIDE SEQUENCE [LARGE SCALE GENOMIC DNA]</scope>
    <source>
        <strain evidence="1 2">YIT 12061</strain>
    </source>
</reference>
<evidence type="ECO:0000313" key="2">
    <source>
        <dbReference type="Proteomes" id="UP000004892"/>
    </source>
</evidence>
<evidence type="ECO:0008006" key="3">
    <source>
        <dbReference type="Google" id="ProtNLM"/>
    </source>
</evidence>
<dbReference type="PANTHER" id="PTHR39337">
    <property type="entry name" value="BLR5642 PROTEIN"/>
    <property type="match status" value="1"/>
</dbReference>
<dbReference type="PIRSF" id="PIRSF024492">
    <property type="entry name" value="UCP024492"/>
    <property type="match status" value="1"/>
</dbReference>
<organism evidence="1 2">
    <name type="scientific">Odoribacter laneus YIT 12061</name>
    <dbReference type="NCBI Taxonomy" id="742817"/>
    <lineage>
        <taxon>Bacteria</taxon>
        <taxon>Pseudomonadati</taxon>
        <taxon>Bacteroidota</taxon>
        <taxon>Bacteroidia</taxon>
        <taxon>Bacteroidales</taxon>
        <taxon>Odoribacteraceae</taxon>
        <taxon>Odoribacter</taxon>
    </lineage>
</organism>
<dbReference type="Proteomes" id="UP000004892">
    <property type="component" value="Unassembled WGS sequence"/>
</dbReference>
<dbReference type="PANTHER" id="PTHR39337:SF1">
    <property type="entry name" value="BLR5642 PROTEIN"/>
    <property type="match status" value="1"/>
</dbReference>
<sequence length="204" mass="23959">METEKRIYTIGHSTHSLDYFKELLEKYEINCIVDVRQFAASTYNPQYNESNLRPFLEAHQITYIHMGTEFGARPQDLSMLDIDGKVDFDKIKKSKPFLAGIERLKKGLQKGYRIALMCSQSDPFDCHRFVLIAYYLVRHGFTVTHILKDKTCVDNSFLEKLLLEKYEKKLPKADLFNPHIGQEERLKIAYRLKEKSIAYKPFTH</sequence>
<dbReference type="InterPro" id="IPR014519">
    <property type="entry name" value="UCP024492"/>
</dbReference>
<dbReference type="EMBL" id="ADMC01000008">
    <property type="protein sequence ID" value="EHP49944.1"/>
    <property type="molecule type" value="Genomic_DNA"/>
</dbReference>
<dbReference type="InterPro" id="IPR007438">
    <property type="entry name" value="DUF488"/>
</dbReference>
<proteinExistence type="predicted"/>
<dbReference type="HOGENOM" id="CLU_077467_1_0_10"/>
<dbReference type="PATRIC" id="fig|742817.3.peg.782"/>
<evidence type="ECO:0000313" key="1">
    <source>
        <dbReference type="EMBL" id="EHP49944.1"/>
    </source>
</evidence>
<protein>
    <recommendedName>
        <fullName evidence="3">DUF488 domain-containing protein</fullName>
    </recommendedName>
</protein>
<comment type="caution">
    <text evidence="1">The sequence shown here is derived from an EMBL/GenBank/DDBJ whole genome shotgun (WGS) entry which is preliminary data.</text>
</comment>
<dbReference type="Pfam" id="PF04343">
    <property type="entry name" value="DUF488"/>
    <property type="match status" value="1"/>
</dbReference>
<dbReference type="AlphaFoldDB" id="H1DEP4"/>
<accession>H1DEP4</accession>
<gene>
    <name evidence="1" type="ORF">HMPREF9449_00730</name>
</gene>